<feature type="compositionally biased region" description="Basic and acidic residues" evidence="1">
    <location>
        <begin position="15"/>
        <end position="31"/>
    </location>
</feature>
<gene>
    <name evidence="2" type="ORF">ACH5RR_040258</name>
</gene>
<dbReference type="AlphaFoldDB" id="A0ABD2XRL9"/>
<protein>
    <submittedName>
        <fullName evidence="2">Uncharacterized protein</fullName>
    </submittedName>
</protein>
<evidence type="ECO:0000313" key="2">
    <source>
        <dbReference type="EMBL" id="KAL3497526.1"/>
    </source>
</evidence>
<evidence type="ECO:0000313" key="3">
    <source>
        <dbReference type="Proteomes" id="UP001630127"/>
    </source>
</evidence>
<dbReference type="Proteomes" id="UP001630127">
    <property type="component" value="Unassembled WGS sequence"/>
</dbReference>
<organism evidence="2 3">
    <name type="scientific">Cinchona calisaya</name>
    <dbReference type="NCBI Taxonomy" id="153742"/>
    <lineage>
        <taxon>Eukaryota</taxon>
        <taxon>Viridiplantae</taxon>
        <taxon>Streptophyta</taxon>
        <taxon>Embryophyta</taxon>
        <taxon>Tracheophyta</taxon>
        <taxon>Spermatophyta</taxon>
        <taxon>Magnoliopsida</taxon>
        <taxon>eudicotyledons</taxon>
        <taxon>Gunneridae</taxon>
        <taxon>Pentapetalae</taxon>
        <taxon>asterids</taxon>
        <taxon>lamiids</taxon>
        <taxon>Gentianales</taxon>
        <taxon>Rubiaceae</taxon>
        <taxon>Cinchonoideae</taxon>
        <taxon>Cinchoneae</taxon>
        <taxon>Cinchona</taxon>
    </lineage>
</organism>
<dbReference type="EMBL" id="JBJUIK010000017">
    <property type="protein sequence ID" value="KAL3497526.1"/>
    <property type="molecule type" value="Genomic_DNA"/>
</dbReference>
<proteinExistence type="predicted"/>
<feature type="region of interest" description="Disordered" evidence="1">
    <location>
        <begin position="15"/>
        <end position="37"/>
    </location>
</feature>
<accession>A0ABD2XRL9</accession>
<reference evidence="2 3" key="1">
    <citation type="submission" date="2024-11" db="EMBL/GenBank/DDBJ databases">
        <title>A near-complete genome assembly of Cinchona calisaya.</title>
        <authorList>
            <person name="Lian D.C."/>
            <person name="Zhao X.W."/>
            <person name="Wei L."/>
        </authorList>
    </citation>
    <scope>NUCLEOTIDE SEQUENCE [LARGE SCALE GENOMIC DNA]</scope>
    <source>
        <tissue evidence="2">Nenye</tissue>
    </source>
</reference>
<comment type="caution">
    <text evidence="2">The sequence shown here is derived from an EMBL/GenBank/DDBJ whole genome shotgun (WGS) entry which is preliminary data.</text>
</comment>
<sequence length="73" mass="8293">MKRFFVQKLSDEECNKPEKRTAMGERYEKSQGGKPASLLETSAATVLPATERTKAEPRVLRGRPQKWNVMLKG</sequence>
<keyword evidence="3" id="KW-1185">Reference proteome</keyword>
<evidence type="ECO:0000256" key="1">
    <source>
        <dbReference type="SAM" id="MobiDB-lite"/>
    </source>
</evidence>
<name>A0ABD2XRL9_9GENT</name>